<evidence type="ECO:0000256" key="1">
    <source>
        <dbReference type="SAM" id="MobiDB-lite"/>
    </source>
</evidence>
<dbReference type="AlphaFoldDB" id="A0A6C0KEU8"/>
<proteinExistence type="predicted"/>
<feature type="region of interest" description="Disordered" evidence="1">
    <location>
        <begin position="205"/>
        <end position="238"/>
    </location>
</feature>
<name>A0A6C0KEU8_9ZZZZ</name>
<evidence type="ECO:0000313" key="2">
    <source>
        <dbReference type="EMBL" id="QHU15200.1"/>
    </source>
</evidence>
<organism evidence="2">
    <name type="scientific">viral metagenome</name>
    <dbReference type="NCBI Taxonomy" id="1070528"/>
    <lineage>
        <taxon>unclassified sequences</taxon>
        <taxon>metagenomes</taxon>
        <taxon>organismal metagenomes</taxon>
    </lineage>
</organism>
<dbReference type="EMBL" id="MN740852">
    <property type="protein sequence ID" value="QHU15200.1"/>
    <property type="molecule type" value="Genomic_DNA"/>
</dbReference>
<sequence>MSDVVKLELFEFQNAVTPKLVNINAFKNLERLKGARVFNILFGFEDHSFKQKPLEKNQRDAINLLKDLDIPYRHWILFTNFIINNRIEGLEEYRKYKDEPRYNSLTHNLNQLDKICNKLGGVPVFDKFLEDFYECDKIKPENQNFMKPEQDIDSSYVWMIYNDVGVASSYTHFVRTICPPYLGWSCSGRENNLCYFRRPRNIIIPPLGPPTGTPPETSDDEEIGHEFDEQGMPIVEDL</sequence>
<protein>
    <submittedName>
        <fullName evidence="2">Uncharacterized protein</fullName>
    </submittedName>
</protein>
<reference evidence="2" key="1">
    <citation type="journal article" date="2020" name="Nature">
        <title>Giant virus diversity and host interactions through global metagenomics.</title>
        <authorList>
            <person name="Schulz F."/>
            <person name="Roux S."/>
            <person name="Paez-Espino D."/>
            <person name="Jungbluth S."/>
            <person name="Walsh D.A."/>
            <person name="Denef V.J."/>
            <person name="McMahon K.D."/>
            <person name="Konstantinidis K.T."/>
            <person name="Eloe-Fadrosh E.A."/>
            <person name="Kyrpides N.C."/>
            <person name="Woyke T."/>
        </authorList>
    </citation>
    <scope>NUCLEOTIDE SEQUENCE</scope>
    <source>
        <strain evidence="2">GVMAG-S-1102244-55</strain>
    </source>
</reference>
<accession>A0A6C0KEU8</accession>